<evidence type="ECO:0000256" key="1">
    <source>
        <dbReference type="SAM" id="Phobius"/>
    </source>
</evidence>
<evidence type="ECO:0000313" key="2">
    <source>
        <dbReference type="EMBL" id="MCJ1977485.1"/>
    </source>
</evidence>
<keyword evidence="5" id="KW-1185">Reference proteome</keyword>
<dbReference type="Proteomes" id="UP000516280">
    <property type="component" value="Chromosome"/>
</dbReference>
<keyword evidence="1" id="KW-0812">Transmembrane</keyword>
<dbReference type="EMBL" id="CP017195">
    <property type="protein sequence ID" value="QDJ27425.1"/>
    <property type="molecule type" value="Genomic_DNA"/>
</dbReference>
<dbReference type="Pfam" id="PF04854">
    <property type="entry name" value="DUF624"/>
    <property type="match status" value="1"/>
</dbReference>
<feature type="transmembrane region" description="Helical" evidence="1">
    <location>
        <begin position="71"/>
        <end position="92"/>
    </location>
</feature>
<evidence type="ECO:0000313" key="3">
    <source>
        <dbReference type="EMBL" id="QDJ27425.1"/>
    </source>
</evidence>
<feature type="transmembrane region" description="Helical" evidence="1">
    <location>
        <begin position="143"/>
        <end position="161"/>
    </location>
</feature>
<reference evidence="2" key="2">
    <citation type="submission" date="2020-01" db="EMBL/GenBank/DDBJ databases">
        <authorList>
            <person name="Hilgarth M."/>
            <person name="Vogel R.F."/>
        </authorList>
    </citation>
    <scope>NUCLEOTIDE SEQUENCE</scope>
    <source>
        <strain evidence="2">TMW21897</strain>
    </source>
</reference>
<dbReference type="EMBL" id="JAAEDA010000007">
    <property type="protein sequence ID" value="MCJ1977485.1"/>
    <property type="molecule type" value="Genomic_DNA"/>
</dbReference>
<proteinExistence type="predicted"/>
<feature type="transmembrane region" description="Helical" evidence="1">
    <location>
        <begin position="20"/>
        <end position="50"/>
    </location>
</feature>
<gene>
    <name evidence="3" type="ORF">BHS01_02080</name>
    <name evidence="2" type="ORF">GYN19_05905</name>
</gene>
<feature type="transmembrane region" description="Helical" evidence="1">
    <location>
        <begin position="167"/>
        <end position="186"/>
    </location>
</feature>
<evidence type="ECO:0000313" key="4">
    <source>
        <dbReference type="Proteomes" id="UP000516280"/>
    </source>
</evidence>
<accession>A0A7L4WDR7</accession>
<evidence type="ECO:0000313" key="5">
    <source>
        <dbReference type="Proteomes" id="UP001522462"/>
    </source>
</evidence>
<dbReference type="KEGG" id="lpaa:BHS01_02080"/>
<keyword evidence="1" id="KW-1133">Transmembrane helix</keyword>
<dbReference type="RefSeq" id="WP_109835084.1">
    <property type="nucleotide sequence ID" value="NZ_CP017195.1"/>
</dbReference>
<protein>
    <submittedName>
        <fullName evidence="2">DUF624 domain-containing protein</fullName>
    </submittedName>
</protein>
<feature type="transmembrane region" description="Helical" evidence="1">
    <location>
        <begin position="98"/>
        <end position="123"/>
    </location>
</feature>
<sequence>MNQLISSKFYVGLLKVTDYVLLGMLWVVTSLPIITIGMTSSAILTVLHQWDKTGTGSITIRYFKAFRHHTVVALLNGIFYIVGLGTIAFLFHSDGLTVPVAVGLVIAFVMATMLFLNLTQIIVSSKHKKITYFDFFEMSVQSIFLNLFANLLSVLVVYLSYSIVSVFPPLIFVFAGGIWQLLYRLVSRRMK</sequence>
<name>A0A7L4WDR7_9LACT</name>
<reference evidence="2 5" key="3">
    <citation type="journal article" date="2022" name="Microbiol. Res.">
        <title>Comparative genome analysis, predicted lifestyle and antimicrobial strategies of Lactococcus carnosus and Lactococcus paracarnosus isolated from meat.</title>
        <authorList>
            <person name="Werum V."/>
            <person name="Ehrmann M."/>
            <person name="Vogel R."/>
            <person name="Hilgarth M."/>
        </authorList>
    </citation>
    <scope>NUCLEOTIDE SEQUENCE [LARGE SCALE GENOMIC DNA]</scope>
    <source>
        <strain evidence="2 5">TMW21897</strain>
    </source>
</reference>
<keyword evidence="1" id="KW-0472">Membrane</keyword>
<reference evidence="3 4" key="1">
    <citation type="submission" date="2016-09" db="EMBL/GenBank/DDBJ databases">
        <title>Lactic acid bacteria from MAP meat Genome sequencing and assembly.</title>
        <authorList>
            <person name="Behr J."/>
            <person name="Hilgarth M."/>
            <person name="Vogel R.F."/>
        </authorList>
    </citation>
    <scope>NUCLEOTIDE SEQUENCE [LARGE SCALE GENOMIC DNA]</scope>
    <source>
        <strain evidence="3 4">TMW21615</strain>
    </source>
</reference>
<dbReference type="InterPro" id="IPR006938">
    <property type="entry name" value="DUF624"/>
</dbReference>
<organism evidence="3 4">
    <name type="scientific">Pseudolactococcus paracarnosus</name>
    <dbReference type="NCBI Taxonomy" id="2749962"/>
    <lineage>
        <taxon>Bacteria</taxon>
        <taxon>Bacillati</taxon>
        <taxon>Bacillota</taxon>
        <taxon>Bacilli</taxon>
        <taxon>Lactobacillales</taxon>
        <taxon>Streptococcaceae</taxon>
        <taxon>Pseudolactococcus</taxon>
    </lineage>
</organism>
<dbReference type="Proteomes" id="UP001522462">
    <property type="component" value="Unassembled WGS sequence"/>
</dbReference>
<dbReference type="AlphaFoldDB" id="A0A7L4WDR7"/>